<evidence type="ECO:0000313" key="2">
    <source>
        <dbReference type="RefSeq" id="XP_023162827.2"/>
    </source>
</evidence>
<organism evidence="1 2">
    <name type="scientific">Drosophila hydei</name>
    <name type="common">Fruit fly</name>
    <dbReference type="NCBI Taxonomy" id="7224"/>
    <lineage>
        <taxon>Eukaryota</taxon>
        <taxon>Metazoa</taxon>
        <taxon>Ecdysozoa</taxon>
        <taxon>Arthropoda</taxon>
        <taxon>Hexapoda</taxon>
        <taxon>Insecta</taxon>
        <taxon>Pterygota</taxon>
        <taxon>Neoptera</taxon>
        <taxon>Endopterygota</taxon>
        <taxon>Diptera</taxon>
        <taxon>Brachycera</taxon>
        <taxon>Muscomorpha</taxon>
        <taxon>Ephydroidea</taxon>
        <taxon>Drosophilidae</taxon>
        <taxon>Drosophila</taxon>
    </lineage>
</organism>
<dbReference type="PANTHER" id="PTHR13351:SF1">
    <property type="entry name" value="RENIN RECEPTOR"/>
    <property type="match status" value="1"/>
</dbReference>
<dbReference type="GO" id="GO:0038023">
    <property type="term" value="F:signaling receptor activity"/>
    <property type="evidence" value="ECO:0007669"/>
    <property type="project" value="InterPro"/>
</dbReference>
<sequence length="219" mass="24605">MKWIGEDQLDSSYLSDVLLAAQGHAVSGDCDWSGLAIKNPFTLAPTAMIVVHIEGVEKYKNYFGNAIVPIATPIQYFKPVEYASHRQFLEEVGYMHAISENLSRLLKPSHVVVIRISLQNIVKINSYSLLYEAKKLIKQANLRLLRAARTITNAVLFVLTTDKKQMVNISGRSLKEANNTNPFALAVVCYVIATIDPGEDSVLYRTSRTVLQRSHRKRK</sequence>
<evidence type="ECO:0000313" key="1">
    <source>
        <dbReference type="Proteomes" id="UP000504633"/>
    </source>
</evidence>
<name>A0A6J1LA43_DROHY</name>
<dbReference type="PANTHER" id="PTHR13351">
    <property type="entry name" value="RENIN RECEPTOR"/>
    <property type="match status" value="1"/>
</dbReference>
<dbReference type="GeneID" id="111593968"/>
<dbReference type="GO" id="GO:0030177">
    <property type="term" value="P:positive regulation of Wnt signaling pathway"/>
    <property type="evidence" value="ECO:0007669"/>
    <property type="project" value="TreeGrafter"/>
</dbReference>
<dbReference type="OMA" id="ICNIVVW"/>
<dbReference type="OrthoDB" id="7866065at2759"/>
<dbReference type="RefSeq" id="XP_023162827.2">
    <property type="nucleotide sequence ID" value="XM_023307059.2"/>
</dbReference>
<dbReference type="KEGG" id="dhe:111593968"/>
<proteinExistence type="predicted"/>
<accession>A0A6J1LA43</accession>
<dbReference type="GO" id="GO:0009897">
    <property type="term" value="C:external side of plasma membrane"/>
    <property type="evidence" value="ECO:0007669"/>
    <property type="project" value="TreeGrafter"/>
</dbReference>
<dbReference type="Proteomes" id="UP000504633">
    <property type="component" value="Unplaced"/>
</dbReference>
<dbReference type="AlphaFoldDB" id="A0A6J1LA43"/>
<gene>
    <name evidence="2" type="primary">LOC111593968</name>
</gene>
<dbReference type="InterPro" id="IPR012493">
    <property type="entry name" value="Renin_rcpt"/>
</dbReference>
<keyword evidence="1" id="KW-1185">Reference proteome</keyword>
<protein>
    <submittedName>
        <fullName evidence="2">Uncharacterized protein LOC111593968</fullName>
    </submittedName>
</protein>
<reference evidence="2" key="1">
    <citation type="submission" date="2025-08" db="UniProtKB">
        <authorList>
            <consortium name="RefSeq"/>
        </authorList>
    </citation>
    <scope>IDENTIFICATION</scope>
    <source>
        <strain evidence="2">15085-1641.00</strain>
        <tissue evidence="2">Whole body</tissue>
    </source>
</reference>